<feature type="domain" description="Hcy-binding" evidence="5">
    <location>
        <begin position="2"/>
        <end position="288"/>
    </location>
</feature>
<keyword evidence="3 4" id="KW-0479">Metal-binding</keyword>
<name>A0A0P6XIM2_9CHLR</name>
<dbReference type="EMBL" id="LGCK01000012">
    <property type="protein sequence ID" value="KPL71014.1"/>
    <property type="molecule type" value="Genomic_DNA"/>
</dbReference>
<comment type="cofactor">
    <cofactor evidence="3">
        <name>Zn(2+)</name>
        <dbReference type="ChEBI" id="CHEBI:29105"/>
    </cofactor>
    <text evidence="3">Binds 1 zinc ion per subunit.</text>
</comment>
<protein>
    <recommendedName>
        <fullName evidence="5">Hcy-binding domain-containing protein</fullName>
    </recommendedName>
</protein>
<dbReference type="PROSITE" id="PS50970">
    <property type="entry name" value="HCY"/>
    <property type="match status" value="1"/>
</dbReference>
<evidence type="ECO:0000259" key="5">
    <source>
        <dbReference type="PROSITE" id="PS50970"/>
    </source>
</evidence>
<dbReference type="RefSeq" id="WP_062422740.1">
    <property type="nucleotide sequence ID" value="NZ_BBYA01000011.1"/>
</dbReference>
<keyword evidence="7" id="KW-1185">Reference proteome</keyword>
<evidence type="ECO:0000313" key="6">
    <source>
        <dbReference type="EMBL" id="KPL71014.1"/>
    </source>
</evidence>
<accession>A0A0P6XIM2</accession>
<dbReference type="Proteomes" id="UP000050430">
    <property type="component" value="Unassembled WGS sequence"/>
</dbReference>
<feature type="binding site" evidence="3 4">
    <location>
        <position position="273"/>
    </location>
    <ligand>
        <name>Zn(2+)</name>
        <dbReference type="ChEBI" id="CHEBI:29105"/>
    </ligand>
</feature>
<keyword evidence="1 4" id="KW-0489">Methyltransferase</keyword>
<dbReference type="InterPro" id="IPR003726">
    <property type="entry name" value="HCY_dom"/>
</dbReference>
<dbReference type="GO" id="GO:0032259">
    <property type="term" value="P:methylation"/>
    <property type="evidence" value="ECO:0007669"/>
    <property type="project" value="UniProtKB-KW"/>
</dbReference>
<dbReference type="Pfam" id="PF02574">
    <property type="entry name" value="S-methyl_trans"/>
    <property type="match status" value="1"/>
</dbReference>
<dbReference type="OrthoDB" id="9803687at2"/>
<dbReference type="GO" id="GO:0009086">
    <property type="term" value="P:methionine biosynthetic process"/>
    <property type="evidence" value="ECO:0007669"/>
    <property type="project" value="InterPro"/>
</dbReference>
<evidence type="ECO:0000256" key="3">
    <source>
        <dbReference type="PIRSR" id="PIRSR037505-2"/>
    </source>
</evidence>
<dbReference type="PANTHER" id="PTHR11103">
    <property type="entry name" value="SLR1189 PROTEIN"/>
    <property type="match status" value="1"/>
</dbReference>
<evidence type="ECO:0000256" key="4">
    <source>
        <dbReference type="PROSITE-ProRule" id="PRU00333"/>
    </source>
</evidence>
<dbReference type="AlphaFoldDB" id="A0A0P6XIM2"/>
<dbReference type="PATRIC" id="fig|229920.5.peg.2722"/>
<dbReference type="Gene3D" id="3.20.20.330">
    <property type="entry name" value="Homocysteine-binding-like domain"/>
    <property type="match status" value="1"/>
</dbReference>
<evidence type="ECO:0000256" key="2">
    <source>
        <dbReference type="ARBA" id="ARBA00022679"/>
    </source>
</evidence>
<dbReference type="GO" id="GO:0008168">
    <property type="term" value="F:methyltransferase activity"/>
    <property type="evidence" value="ECO:0007669"/>
    <property type="project" value="UniProtKB-UniRule"/>
</dbReference>
<proteinExistence type="predicted"/>
<reference evidence="6 7" key="1">
    <citation type="submission" date="2015-07" db="EMBL/GenBank/DDBJ databases">
        <title>Genome sequence of Leptolinea tardivitalis DSM 16556.</title>
        <authorList>
            <person name="Hemp J."/>
            <person name="Ward L.M."/>
            <person name="Pace L.A."/>
            <person name="Fischer W.W."/>
        </authorList>
    </citation>
    <scope>NUCLEOTIDE SEQUENCE [LARGE SCALE GENOMIC DNA]</scope>
    <source>
        <strain evidence="6 7">YMTK-2</strain>
    </source>
</reference>
<keyword evidence="2 4" id="KW-0808">Transferase</keyword>
<evidence type="ECO:0000256" key="1">
    <source>
        <dbReference type="ARBA" id="ARBA00022603"/>
    </source>
</evidence>
<feature type="binding site" evidence="3 4">
    <location>
        <position position="207"/>
    </location>
    <ligand>
        <name>Zn(2+)</name>
        <dbReference type="ChEBI" id="CHEBI:29105"/>
    </ligand>
</feature>
<comment type="caution">
    <text evidence="6">The sequence shown here is derived from an EMBL/GenBank/DDBJ whole genome shotgun (WGS) entry which is preliminary data.</text>
</comment>
<feature type="binding site" evidence="3 4">
    <location>
        <position position="274"/>
    </location>
    <ligand>
        <name>Zn(2+)</name>
        <dbReference type="ChEBI" id="CHEBI:29105"/>
    </ligand>
</feature>
<sequence length="292" mass="30562">MSRFADSFSGHSILVADGATGTQLQKAGLPAGTAPESWNLDNPTAIRTLHSSYKDAGANIVLTNTFGGSRIKLNRNHLGEKVVEINRRAAELAREVMKDDGLVFGDMGPTGELLEPLGSLSFEQAVTAFSEQAAALAKGGADAILIETMSDLSEARAAIEGAKQACDLPVIVTLSFDTHGRTMMGVKPSTAMQELWPLGLAAIGGNCGRSLTDTLAAIEAMHQANPRAVLMAKPNAGLPHSKDGQTVYEVTPEVMAEYALKFKDAGIKIFGGCCGSTPDHIQAVAKALRTAG</sequence>
<organism evidence="6 7">
    <name type="scientific">Leptolinea tardivitalis</name>
    <dbReference type="NCBI Taxonomy" id="229920"/>
    <lineage>
        <taxon>Bacteria</taxon>
        <taxon>Bacillati</taxon>
        <taxon>Chloroflexota</taxon>
        <taxon>Anaerolineae</taxon>
        <taxon>Anaerolineales</taxon>
        <taxon>Anaerolineaceae</taxon>
        <taxon>Leptolinea</taxon>
    </lineage>
</organism>
<dbReference type="InterPro" id="IPR017226">
    <property type="entry name" value="BHMT-like"/>
</dbReference>
<keyword evidence="3 4" id="KW-0862">Zinc</keyword>
<dbReference type="GO" id="GO:0008270">
    <property type="term" value="F:zinc ion binding"/>
    <property type="evidence" value="ECO:0007669"/>
    <property type="project" value="InterPro"/>
</dbReference>
<dbReference type="SUPFAM" id="SSF82282">
    <property type="entry name" value="Homocysteine S-methyltransferase"/>
    <property type="match status" value="1"/>
</dbReference>
<dbReference type="PANTHER" id="PTHR11103:SF18">
    <property type="entry name" value="SLR1189 PROTEIN"/>
    <property type="match status" value="1"/>
</dbReference>
<gene>
    <name evidence="6" type="ORF">ADM99_11990</name>
</gene>
<dbReference type="PIRSF" id="PIRSF037505">
    <property type="entry name" value="Betaine_HMT"/>
    <property type="match status" value="1"/>
</dbReference>
<dbReference type="STRING" id="229920.ADM99_11990"/>
<dbReference type="InterPro" id="IPR036589">
    <property type="entry name" value="HCY_dom_sf"/>
</dbReference>
<evidence type="ECO:0000313" key="7">
    <source>
        <dbReference type="Proteomes" id="UP000050430"/>
    </source>
</evidence>